<evidence type="ECO:0000313" key="13">
    <source>
        <dbReference type="Proteomes" id="UP000441772"/>
    </source>
</evidence>
<keyword evidence="3" id="KW-0843">Virulence</keyword>
<evidence type="ECO:0000259" key="10">
    <source>
        <dbReference type="PROSITE" id="PS50110"/>
    </source>
</evidence>
<dbReference type="InterPro" id="IPR036388">
    <property type="entry name" value="WH-like_DNA-bd_sf"/>
</dbReference>
<evidence type="ECO:0000256" key="6">
    <source>
        <dbReference type="ARBA" id="ARBA00037471"/>
    </source>
</evidence>
<dbReference type="RefSeq" id="WP_152234169.1">
    <property type="nucleotide sequence ID" value="NZ_JBHSKZ010000027.1"/>
</dbReference>
<dbReference type="PANTHER" id="PTHR48111:SF49">
    <property type="entry name" value="HEME RESPONSE REGULATOR HSSR"/>
    <property type="match status" value="1"/>
</dbReference>
<dbReference type="GO" id="GO:0006355">
    <property type="term" value="P:regulation of DNA-templated transcription"/>
    <property type="evidence" value="ECO:0007669"/>
    <property type="project" value="InterPro"/>
</dbReference>
<keyword evidence="8" id="KW-0597">Phosphoprotein</keyword>
<evidence type="ECO:0000256" key="9">
    <source>
        <dbReference type="PROSITE-ProRule" id="PRU01091"/>
    </source>
</evidence>
<keyword evidence="13" id="KW-1185">Reference proteome</keyword>
<organism evidence="12 13">
    <name type="scientific">Bifidobacterium leontopitheci</name>
    <dbReference type="NCBI Taxonomy" id="2650774"/>
    <lineage>
        <taxon>Bacteria</taxon>
        <taxon>Bacillati</taxon>
        <taxon>Actinomycetota</taxon>
        <taxon>Actinomycetes</taxon>
        <taxon>Bifidobacteriales</taxon>
        <taxon>Bifidobacteriaceae</taxon>
        <taxon>Bifidobacterium</taxon>
    </lineage>
</organism>
<dbReference type="Gene3D" id="1.10.10.10">
    <property type="entry name" value="Winged helix-like DNA-binding domain superfamily/Winged helix DNA-binding domain"/>
    <property type="match status" value="1"/>
</dbReference>
<feature type="domain" description="OmpR/PhoB-type" evidence="11">
    <location>
        <begin position="125"/>
        <end position="222"/>
    </location>
</feature>
<dbReference type="Gene3D" id="3.40.50.2300">
    <property type="match status" value="1"/>
</dbReference>
<proteinExistence type="predicted"/>
<evidence type="ECO:0000313" key="12">
    <source>
        <dbReference type="EMBL" id="KAB7790713.1"/>
    </source>
</evidence>
<dbReference type="GO" id="GO:0000976">
    <property type="term" value="F:transcription cis-regulatory region binding"/>
    <property type="evidence" value="ECO:0007669"/>
    <property type="project" value="TreeGrafter"/>
</dbReference>
<accession>A0A6I1GGD0</accession>
<protein>
    <recommendedName>
        <fullName evidence="7">Heme response regulator HssR</fullName>
    </recommendedName>
</protein>
<reference evidence="12 13" key="1">
    <citation type="submission" date="2019-09" db="EMBL/GenBank/DDBJ databases">
        <title>Characterization of the phylogenetic diversity of two novel species belonging to the genus Bifidobacterium: Bifidobacterium cebidarum sp. nov. and Bifidobacterium leontopitheci sp. nov.</title>
        <authorList>
            <person name="Lugli G.A."/>
            <person name="Duranti S."/>
            <person name="Milani C."/>
            <person name="Turroni F."/>
            <person name="Ventura M."/>
        </authorList>
    </citation>
    <scope>NUCLEOTIDE SEQUENCE [LARGE SCALE GENOMIC DNA]</scope>
    <source>
        <strain evidence="12 13">LMG 31471</strain>
    </source>
</reference>
<dbReference type="PROSITE" id="PS51755">
    <property type="entry name" value="OMPR_PHOB"/>
    <property type="match status" value="1"/>
</dbReference>
<dbReference type="CDD" id="cd00383">
    <property type="entry name" value="trans_reg_C"/>
    <property type="match status" value="1"/>
</dbReference>
<keyword evidence="2" id="KW-0963">Cytoplasm</keyword>
<comment type="caution">
    <text evidence="12">The sequence shown here is derived from an EMBL/GenBank/DDBJ whole genome shotgun (WGS) entry which is preliminary data.</text>
</comment>
<dbReference type="EMBL" id="WBVT01000008">
    <property type="protein sequence ID" value="KAB7790713.1"/>
    <property type="molecule type" value="Genomic_DNA"/>
</dbReference>
<dbReference type="SMART" id="SM00448">
    <property type="entry name" value="REC"/>
    <property type="match status" value="1"/>
</dbReference>
<evidence type="ECO:0000259" key="11">
    <source>
        <dbReference type="PROSITE" id="PS51755"/>
    </source>
</evidence>
<gene>
    <name evidence="12" type="ORF">F7D09_0819</name>
</gene>
<evidence type="ECO:0000256" key="1">
    <source>
        <dbReference type="ARBA" id="ARBA00004496"/>
    </source>
</evidence>
<evidence type="ECO:0000256" key="7">
    <source>
        <dbReference type="ARBA" id="ARBA00039976"/>
    </source>
</evidence>
<evidence type="ECO:0000256" key="5">
    <source>
        <dbReference type="ARBA" id="ARBA00023159"/>
    </source>
</evidence>
<keyword evidence="4 9" id="KW-0238">DNA-binding</keyword>
<dbReference type="Pfam" id="PF00486">
    <property type="entry name" value="Trans_reg_C"/>
    <property type="match status" value="1"/>
</dbReference>
<dbReference type="InterPro" id="IPR001867">
    <property type="entry name" value="OmpR/PhoB-type_DNA-bd"/>
</dbReference>
<evidence type="ECO:0000256" key="3">
    <source>
        <dbReference type="ARBA" id="ARBA00023026"/>
    </source>
</evidence>
<comment type="function">
    <text evidence="6">Member of the two-component regulatory system HssS/HssR involved in intracellular heme homeostasis and tempering of staphylococcal virulence. Phosphorylated HssR binds to a direct repeat sequence within hrtAB promoter and activates the expression of hrtAB, an efflux pump, in response to extracellular heme, hemin, hemoglobin or blood.</text>
</comment>
<dbReference type="PANTHER" id="PTHR48111">
    <property type="entry name" value="REGULATOR OF RPOS"/>
    <property type="match status" value="1"/>
</dbReference>
<evidence type="ECO:0000256" key="2">
    <source>
        <dbReference type="ARBA" id="ARBA00022490"/>
    </source>
</evidence>
<dbReference type="SMART" id="SM00862">
    <property type="entry name" value="Trans_reg_C"/>
    <property type="match status" value="1"/>
</dbReference>
<dbReference type="PROSITE" id="PS50110">
    <property type="entry name" value="RESPONSE_REGULATORY"/>
    <property type="match status" value="1"/>
</dbReference>
<name>A0A6I1GGD0_9BIFI</name>
<keyword evidence="5" id="KW-0010">Activator</keyword>
<dbReference type="Proteomes" id="UP000441772">
    <property type="component" value="Unassembled WGS sequence"/>
</dbReference>
<sequence>MTNIVVVEDEQELNDIMCLYLRDAGYTVFGCLGANEAYAAMQGRLIDLVVSDIMMPGTDGFAFAARLRELDAHLPIIFVTARDDMASKRHGFRTGVDDYMVKPIDLDELLLRIEALLRRAGIAESHTLTVGGLVMNAREMSVTVDGRPVELTVREFNILYKMLSYPRQVFSRGQLMDEFWGQDADNNLRVTDVYITRLRGKFADCPYFSIVTVRGLGYKAVPTGAQKG</sequence>
<feature type="DNA-binding region" description="OmpR/PhoB-type" evidence="9">
    <location>
        <begin position="125"/>
        <end position="222"/>
    </location>
</feature>
<feature type="modified residue" description="4-aspartylphosphate" evidence="8">
    <location>
        <position position="52"/>
    </location>
</feature>
<feature type="domain" description="Response regulatory" evidence="10">
    <location>
        <begin position="3"/>
        <end position="117"/>
    </location>
</feature>
<dbReference type="Pfam" id="PF00072">
    <property type="entry name" value="Response_reg"/>
    <property type="match status" value="1"/>
</dbReference>
<dbReference type="GO" id="GO:0000156">
    <property type="term" value="F:phosphorelay response regulator activity"/>
    <property type="evidence" value="ECO:0007669"/>
    <property type="project" value="TreeGrafter"/>
</dbReference>
<evidence type="ECO:0000256" key="8">
    <source>
        <dbReference type="PROSITE-ProRule" id="PRU00169"/>
    </source>
</evidence>
<comment type="subcellular location">
    <subcellularLocation>
        <location evidence="1">Cytoplasm</location>
    </subcellularLocation>
</comment>
<dbReference type="InterPro" id="IPR011006">
    <property type="entry name" value="CheY-like_superfamily"/>
</dbReference>
<dbReference type="SUPFAM" id="SSF52172">
    <property type="entry name" value="CheY-like"/>
    <property type="match status" value="1"/>
</dbReference>
<dbReference type="GO" id="GO:0032993">
    <property type="term" value="C:protein-DNA complex"/>
    <property type="evidence" value="ECO:0007669"/>
    <property type="project" value="TreeGrafter"/>
</dbReference>
<dbReference type="GO" id="GO:0005829">
    <property type="term" value="C:cytosol"/>
    <property type="evidence" value="ECO:0007669"/>
    <property type="project" value="TreeGrafter"/>
</dbReference>
<dbReference type="InterPro" id="IPR039420">
    <property type="entry name" value="WalR-like"/>
</dbReference>
<dbReference type="InterPro" id="IPR001789">
    <property type="entry name" value="Sig_transdc_resp-reg_receiver"/>
</dbReference>
<dbReference type="AlphaFoldDB" id="A0A6I1GGD0"/>
<evidence type="ECO:0000256" key="4">
    <source>
        <dbReference type="ARBA" id="ARBA00023125"/>
    </source>
</evidence>